<evidence type="ECO:0000259" key="11">
    <source>
        <dbReference type="PROSITE" id="PS50262"/>
    </source>
</evidence>
<evidence type="ECO:0000256" key="3">
    <source>
        <dbReference type="ARBA" id="ARBA00022692"/>
    </source>
</evidence>
<evidence type="ECO:0000256" key="6">
    <source>
        <dbReference type="ARBA" id="ARBA00023040"/>
    </source>
</evidence>
<comment type="subcellular location">
    <subcellularLocation>
        <location evidence="1">Cell membrane</location>
        <topology evidence="1">Multi-pass membrane protein</topology>
    </subcellularLocation>
</comment>
<organism evidence="12 13">
    <name type="scientific">Staurois parvus</name>
    <dbReference type="NCBI Taxonomy" id="386267"/>
    <lineage>
        <taxon>Eukaryota</taxon>
        <taxon>Metazoa</taxon>
        <taxon>Chordata</taxon>
        <taxon>Craniata</taxon>
        <taxon>Vertebrata</taxon>
        <taxon>Euteleostomi</taxon>
        <taxon>Amphibia</taxon>
        <taxon>Batrachia</taxon>
        <taxon>Anura</taxon>
        <taxon>Neobatrachia</taxon>
        <taxon>Ranoidea</taxon>
        <taxon>Ranidae</taxon>
        <taxon>Staurois</taxon>
    </lineage>
</organism>
<feature type="transmembrane region" description="Helical" evidence="10">
    <location>
        <begin position="177"/>
        <end position="200"/>
    </location>
</feature>
<evidence type="ECO:0000256" key="7">
    <source>
        <dbReference type="ARBA" id="ARBA00023136"/>
    </source>
</evidence>
<evidence type="ECO:0000256" key="8">
    <source>
        <dbReference type="ARBA" id="ARBA00023170"/>
    </source>
</evidence>
<dbReference type="SUPFAM" id="SSF81321">
    <property type="entry name" value="Family A G protein-coupled receptor-like"/>
    <property type="match status" value="1"/>
</dbReference>
<dbReference type="PROSITE" id="PS50262">
    <property type="entry name" value="G_PROTEIN_RECEP_F1_2"/>
    <property type="match status" value="1"/>
</dbReference>
<dbReference type="Pfam" id="PF00001">
    <property type="entry name" value="7tm_1"/>
    <property type="match status" value="1"/>
</dbReference>
<dbReference type="PRINTS" id="PR00245">
    <property type="entry name" value="OLFACTORYR"/>
</dbReference>
<keyword evidence="3 10" id="KW-0812">Transmembrane</keyword>
<comment type="caution">
    <text evidence="12">The sequence shown here is derived from an EMBL/GenBank/DDBJ whole genome shotgun (WGS) entry which is preliminary data.</text>
</comment>
<feature type="transmembrane region" description="Helical" evidence="10">
    <location>
        <begin position="83"/>
        <end position="104"/>
    </location>
</feature>
<dbReference type="PANTHER" id="PTHR26454">
    <property type="entry name" value="OLFACTORY RECEPTOR"/>
    <property type="match status" value="1"/>
</dbReference>
<evidence type="ECO:0000256" key="1">
    <source>
        <dbReference type="ARBA" id="ARBA00004651"/>
    </source>
</evidence>
<evidence type="ECO:0000256" key="9">
    <source>
        <dbReference type="ARBA" id="ARBA00023224"/>
    </source>
</evidence>
<keyword evidence="4" id="KW-0716">Sensory transduction</keyword>
<keyword evidence="9" id="KW-0807">Transducer</keyword>
<feature type="transmembrane region" description="Helical" evidence="10">
    <location>
        <begin position="215"/>
        <end position="233"/>
    </location>
</feature>
<dbReference type="Proteomes" id="UP001162483">
    <property type="component" value="Unassembled WGS sequence"/>
</dbReference>
<accession>A0ABN9GB51</accession>
<evidence type="ECO:0000256" key="10">
    <source>
        <dbReference type="SAM" id="Phobius"/>
    </source>
</evidence>
<keyword evidence="6" id="KW-0297">G-protein coupled receptor</keyword>
<evidence type="ECO:0000256" key="4">
    <source>
        <dbReference type="ARBA" id="ARBA00022725"/>
    </source>
</evidence>
<dbReference type="InterPro" id="IPR047132">
    <property type="entry name" value="Olfact_rcpt_6C-like"/>
</dbReference>
<evidence type="ECO:0000256" key="5">
    <source>
        <dbReference type="ARBA" id="ARBA00022989"/>
    </source>
</evidence>
<dbReference type="InterPro" id="IPR000725">
    <property type="entry name" value="Olfact_rcpt"/>
</dbReference>
<name>A0ABN9GB51_9NEOB</name>
<keyword evidence="7 10" id="KW-0472">Membrane</keyword>
<evidence type="ECO:0000313" key="13">
    <source>
        <dbReference type="Proteomes" id="UP001162483"/>
    </source>
</evidence>
<keyword evidence="8" id="KW-0675">Receptor</keyword>
<keyword evidence="2" id="KW-1003">Cell membrane</keyword>
<dbReference type="PANTHER" id="PTHR26454:SF18">
    <property type="entry name" value="OLFACTORY RECEPTOR 6C76"/>
    <property type="match status" value="1"/>
</dbReference>
<sequence length="287" mass="33220">MYFFLCNLAFIDLCFVNTTVPNLLKDITRERKKISVAGCLAQSYLYFLVGTTQFFLLDVMCYDRYLAICHPLYYSAIMRKKMCVQLVLGAWLSSFFCILFPTLMTMRLSFCFSKINHFFCDIGPLLRNSCSDSSFVQLLVFLSSGSLLFSLMVAVISYTHIVLAISKIRSAEGRSRVFSTCSSHAIVVSFFFGSCIFMYIKPVRYQAVDEYDKLVAVLNTIIVPLINPYIYTLRNKIVNDILRGRRGKCITISKCIFHFRNTKKHIFQTYYLEKCLNEMSYVRTILH</sequence>
<reference evidence="12" key="1">
    <citation type="submission" date="2023-05" db="EMBL/GenBank/DDBJ databases">
        <authorList>
            <person name="Stuckert A."/>
        </authorList>
    </citation>
    <scope>NUCLEOTIDE SEQUENCE</scope>
</reference>
<feature type="transmembrane region" description="Helical" evidence="10">
    <location>
        <begin position="135"/>
        <end position="165"/>
    </location>
</feature>
<feature type="domain" description="G-protein coupled receptors family 1 profile" evidence="11">
    <location>
        <begin position="1"/>
        <end position="231"/>
    </location>
</feature>
<keyword evidence="5 10" id="KW-1133">Transmembrane helix</keyword>
<dbReference type="EMBL" id="CATNWA010018032">
    <property type="protein sequence ID" value="CAI9604801.1"/>
    <property type="molecule type" value="Genomic_DNA"/>
</dbReference>
<proteinExistence type="predicted"/>
<dbReference type="Gene3D" id="1.20.1070.10">
    <property type="entry name" value="Rhodopsin 7-helix transmembrane proteins"/>
    <property type="match status" value="1"/>
</dbReference>
<gene>
    <name evidence="12" type="ORF">SPARVUS_LOCUS13510260</name>
</gene>
<dbReference type="PRINTS" id="PR00237">
    <property type="entry name" value="GPCRRHODOPSN"/>
</dbReference>
<feature type="transmembrane region" description="Helical" evidence="10">
    <location>
        <begin position="44"/>
        <end position="62"/>
    </location>
</feature>
<keyword evidence="13" id="KW-1185">Reference proteome</keyword>
<evidence type="ECO:0000256" key="2">
    <source>
        <dbReference type="ARBA" id="ARBA00022475"/>
    </source>
</evidence>
<keyword evidence="4" id="KW-0552">Olfaction</keyword>
<dbReference type="InterPro" id="IPR017452">
    <property type="entry name" value="GPCR_Rhodpsn_7TM"/>
</dbReference>
<evidence type="ECO:0000313" key="12">
    <source>
        <dbReference type="EMBL" id="CAI9604801.1"/>
    </source>
</evidence>
<protein>
    <recommendedName>
        <fullName evidence="11">G-protein coupled receptors family 1 profile domain-containing protein</fullName>
    </recommendedName>
</protein>
<dbReference type="InterPro" id="IPR000276">
    <property type="entry name" value="GPCR_Rhodpsn"/>
</dbReference>